<organism evidence="3 4">
    <name type="scientific">Streptomyces siamensis</name>
    <dbReference type="NCBI Taxonomy" id="1274986"/>
    <lineage>
        <taxon>Bacteria</taxon>
        <taxon>Bacillati</taxon>
        <taxon>Actinomycetota</taxon>
        <taxon>Actinomycetes</taxon>
        <taxon>Kitasatosporales</taxon>
        <taxon>Streptomycetaceae</taxon>
        <taxon>Streptomyces</taxon>
    </lineage>
</organism>
<evidence type="ECO:0000256" key="2">
    <source>
        <dbReference type="SAM" id="SignalP"/>
    </source>
</evidence>
<evidence type="ECO:0000313" key="3">
    <source>
        <dbReference type="EMBL" id="GAA5021767.1"/>
    </source>
</evidence>
<feature type="region of interest" description="Disordered" evidence="1">
    <location>
        <begin position="28"/>
        <end position="57"/>
    </location>
</feature>
<evidence type="ECO:0008006" key="5">
    <source>
        <dbReference type="Google" id="ProtNLM"/>
    </source>
</evidence>
<evidence type="ECO:0000313" key="4">
    <source>
        <dbReference type="Proteomes" id="UP001501759"/>
    </source>
</evidence>
<comment type="caution">
    <text evidence="3">The sequence shown here is derived from an EMBL/GenBank/DDBJ whole genome shotgun (WGS) entry which is preliminary data.</text>
</comment>
<dbReference type="Proteomes" id="UP001501759">
    <property type="component" value="Unassembled WGS sequence"/>
</dbReference>
<sequence>MKNAVYRRCATGAAALALVLGPTGCGSAEHKSSAASQVPGRATSEASGTAQKKAAPRVLTQDQLERAVVDERDLPGLSSSKIGEGTDGVGDGVIKAFPDSDTHPATCAPVSDAVEGGSRYRPVGSVVSIAGNKDGMATLSMASYREQDAVRVVDDLRAALKTCKAFTVGPMRVASNDVRATDDPPQGDDGVAFRLTSLMETPEEETPLEVPAAFVVIRSGTTVAVFKAIEDRDHTLPKVPTGLVTAQSKVLSTGTHGAP</sequence>
<evidence type="ECO:0000256" key="1">
    <source>
        <dbReference type="SAM" id="MobiDB-lite"/>
    </source>
</evidence>
<reference evidence="4" key="1">
    <citation type="journal article" date="2019" name="Int. J. Syst. Evol. Microbiol.">
        <title>The Global Catalogue of Microorganisms (GCM) 10K type strain sequencing project: providing services to taxonomists for standard genome sequencing and annotation.</title>
        <authorList>
            <consortium name="The Broad Institute Genomics Platform"/>
            <consortium name="The Broad Institute Genome Sequencing Center for Infectious Disease"/>
            <person name="Wu L."/>
            <person name="Ma J."/>
        </authorList>
    </citation>
    <scope>NUCLEOTIDE SEQUENCE [LARGE SCALE GENOMIC DNA]</scope>
    <source>
        <strain evidence="4">JCM 18409</strain>
    </source>
</reference>
<gene>
    <name evidence="3" type="ORF">GCM10023335_53070</name>
</gene>
<protein>
    <recommendedName>
        <fullName evidence="5">Lipoprotein</fullName>
    </recommendedName>
</protein>
<proteinExistence type="predicted"/>
<name>A0ABP9J7Y9_9ACTN</name>
<feature type="chain" id="PRO_5046807299" description="Lipoprotein" evidence="2">
    <location>
        <begin position="29"/>
        <end position="259"/>
    </location>
</feature>
<dbReference type="EMBL" id="BAABKB010000021">
    <property type="protein sequence ID" value="GAA5021767.1"/>
    <property type="molecule type" value="Genomic_DNA"/>
</dbReference>
<accession>A0ABP9J7Y9</accession>
<keyword evidence="4" id="KW-1185">Reference proteome</keyword>
<keyword evidence="2" id="KW-0732">Signal</keyword>
<feature type="signal peptide" evidence="2">
    <location>
        <begin position="1"/>
        <end position="28"/>
    </location>
</feature>